<name>A0A2H5QMJ0_CITUN</name>
<feature type="non-terminal residue" evidence="1">
    <location>
        <position position="1"/>
    </location>
</feature>
<dbReference type="Proteomes" id="UP000236630">
    <property type="component" value="Unassembled WGS sequence"/>
</dbReference>
<protein>
    <submittedName>
        <fullName evidence="1">Uncharacterized protein</fullName>
    </submittedName>
</protein>
<accession>A0A2H5QMJ0</accession>
<sequence length="121" mass="13686">VHVKQAEQDCGKEKVLSSDSRKYDCIIGKFGVLMPAHAIAKKVLMSEAAVLFISLNPNLSLWITQDKDTEQANVITRKPSDIVSNYQTPVRYKASLFKSFHSYLQEDKWMALNGLCLRILV</sequence>
<keyword evidence="2" id="KW-1185">Reference proteome</keyword>
<evidence type="ECO:0000313" key="1">
    <source>
        <dbReference type="EMBL" id="GAY65829.1"/>
    </source>
</evidence>
<dbReference type="EMBL" id="BDQV01000519">
    <property type="protein sequence ID" value="GAY65829.1"/>
    <property type="molecule type" value="Genomic_DNA"/>
</dbReference>
<reference evidence="1 2" key="1">
    <citation type="journal article" date="2017" name="Front. Genet.">
        <title>Draft sequencing of the heterozygous diploid genome of Satsuma (Citrus unshiu Marc.) using a hybrid assembly approach.</title>
        <authorList>
            <person name="Shimizu T."/>
            <person name="Tanizawa Y."/>
            <person name="Mochizuki T."/>
            <person name="Nagasaki H."/>
            <person name="Yoshioka T."/>
            <person name="Toyoda A."/>
            <person name="Fujiyama A."/>
            <person name="Kaminuma E."/>
            <person name="Nakamura Y."/>
        </authorList>
    </citation>
    <scope>NUCLEOTIDE SEQUENCE [LARGE SCALE GENOMIC DNA]</scope>
    <source>
        <strain evidence="2">cv. Miyagawa wase</strain>
    </source>
</reference>
<evidence type="ECO:0000313" key="2">
    <source>
        <dbReference type="Proteomes" id="UP000236630"/>
    </source>
</evidence>
<comment type="caution">
    <text evidence="1">The sequence shown here is derived from an EMBL/GenBank/DDBJ whole genome shotgun (WGS) entry which is preliminary data.</text>
</comment>
<proteinExistence type="predicted"/>
<organism evidence="1 2">
    <name type="scientific">Citrus unshiu</name>
    <name type="common">Satsuma mandarin</name>
    <name type="synonym">Citrus nobilis var. unshiu</name>
    <dbReference type="NCBI Taxonomy" id="55188"/>
    <lineage>
        <taxon>Eukaryota</taxon>
        <taxon>Viridiplantae</taxon>
        <taxon>Streptophyta</taxon>
        <taxon>Embryophyta</taxon>
        <taxon>Tracheophyta</taxon>
        <taxon>Spermatophyta</taxon>
        <taxon>Magnoliopsida</taxon>
        <taxon>eudicotyledons</taxon>
        <taxon>Gunneridae</taxon>
        <taxon>Pentapetalae</taxon>
        <taxon>rosids</taxon>
        <taxon>malvids</taxon>
        <taxon>Sapindales</taxon>
        <taxon>Rutaceae</taxon>
        <taxon>Aurantioideae</taxon>
        <taxon>Citrus</taxon>
    </lineage>
</organism>
<dbReference type="AlphaFoldDB" id="A0A2H5QMJ0"/>
<gene>
    <name evidence="1" type="ORF">CUMW_244070</name>
</gene>